<evidence type="ECO:0000259" key="7">
    <source>
        <dbReference type="PROSITE" id="PS50048"/>
    </source>
</evidence>
<keyword evidence="3" id="KW-0238">DNA-binding</keyword>
<dbReference type="RefSeq" id="XP_066075028.1">
    <property type="nucleotide sequence ID" value="XM_066218931.1"/>
</dbReference>
<feature type="compositionally biased region" description="Polar residues" evidence="6">
    <location>
        <begin position="222"/>
        <end position="235"/>
    </location>
</feature>
<accession>A0AAX4JUN5</accession>
<dbReference type="GO" id="GO:0008270">
    <property type="term" value="F:zinc ion binding"/>
    <property type="evidence" value="ECO:0007669"/>
    <property type="project" value="InterPro"/>
</dbReference>
<keyword evidence="4" id="KW-0804">Transcription</keyword>
<feature type="region of interest" description="Disordered" evidence="6">
    <location>
        <begin position="713"/>
        <end position="739"/>
    </location>
</feature>
<dbReference type="GO" id="GO:0000976">
    <property type="term" value="F:transcription cis-regulatory region binding"/>
    <property type="evidence" value="ECO:0007669"/>
    <property type="project" value="TreeGrafter"/>
</dbReference>
<evidence type="ECO:0000256" key="2">
    <source>
        <dbReference type="ARBA" id="ARBA00023015"/>
    </source>
</evidence>
<dbReference type="AlphaFoldDB" id="A0AAX4JUN5"/>
<dbReference type="CDD" id="cd00067">
    <property type="entry name" value="GAL4"/>
    <property type="match status" value="1"/>
</dbReference>
<dbReference type="GO" id="GO:0000981">
    <property type="term" value="F:DNA-binding transcription factor activity, RNA polymerase II-specific"/>
    <property type="evidence" value="ECO:0007669"/>
    <property type="project" value="InterPro"/>
</dbReference>
<reference evidence="8 9" key="1">
    <citation type="submission" date="2024-01" db="EMBL/GenBank/DDBJ databases">
        <title>Comparative genomics of Cryptococcus and Kwoniella reveals pathogenesis evolution and contrasting modes of karyotype evolution via chromosome fusion or intercentromeric recombination.</title>
        <authorList>
            <person name="Coelho M.A."/>
            <person name="David-Palma M."/>
            <person name="Shea T."/>
            <person name="Bowers K."/>
            <person name="McGinley-Smith S."/>
            <person name="Mohammad A.W."/>
            <person name="Gnirke A."/>
            <person name="Yurkov A.M."/>
            <person name="Nowrousian M."/>
            <person name="Sun S."/>
            <person name="Cuomo C.A."/>
            <person name="Heitman J."/>
        </authorList>
    </citation>
    <scope>NUCLEOTIDE SEQUENCE [LARGE SCALE GENOMIC DNA]</scope>
    <source>
        <strain evidence="8 9">CBS 6074</strain>
    </source>
</reference>
<feature type="compositionally biased region" description="Low complexity" evidence="6">
    <location>
        <begin position="713"/>
        <end position="731"/>
    </location>
</feature>
<evidence type="ECO:0000256" key="4">
    <source>
        <dbReference type="ARBA" id="ARBA00023163"/>
    </source>
</evidence>
<dbReference type="PROSITE" id="PS50048">
    <property type="entry name" value="ZN2_CY6_FUNGAL_2"/>
    <property type="match status" value="1"/>
</dbReference>
<evidence type="ECO:0000256" key="5">
    <source>
        <dbReference type="ARBA" id="ARBA00023242"/>
    </source>
</evidence>
<gene>
    <name evidence="8" type="ORF">L201_003172</name>
</gene>
<feature type="region of interest" description="Disordered" evidence="6">
    <location>
        <begin position="83"/>
        <end position="129"/>
    </location>
</feature>
<dbReference type="Proteomes" id="UP001355207">
    <property type="component" value="Chromosome 4"/>
</dbReference>
<comment type="subcellular location">
    <subcellularLocation>
        <location evidence="1">Nucleus</location>
    </subcellularLocation>
</comment>
<keyword evidence="5" id="KW-0539">Nucleus</keyword>
<dbReference type="GO" id="GO:0005634">
    <property type="term" value="C:nucleus"/>
    <property type="evidence" value="ECO:0007669"/>
    <property type="project" value="UniProtKB-SubCell"/>
</dbReference>
<dbReference type="InterPro" id="IPR051089">
    <property type="entry name" value="prtT"/>
</dbReference>
<evidence type="ECO:0000256" key="1">
    <source>
        <dbReference type="ARBA" id="ARBA00004123"/>
    </source>
</evidence>
<feature type="compositionally biased region" description="Low complexity" evidence="6">
    <location>
        <begin position="246"/>
        <end position="255"/>
    </location>
</feature>
<feature type="compositionally biased region" description="Polar residues" evidence="6">
    <location>
        <begin position="168"/>
        <end position="179"/>
    </location>
</feature>
<feature type="compositionally biased region" description="Low complexity" evidence="6">
    <location>
        <begin position="205"/>
        <end position="221"/>
    </location>
</feature>
<dbReference type="EMBL" id="CP144101">
    <property type="protein sequence ID" value="WWC88265.1"/>
    <property type="molecule type" value="Genomic_DNA"/>
</dbReference>
<dbReference type="InterPro" id="IPR001138">
    <property type="entry name" value="Zn2Cys6_DnaBD"/>
</dbReference>
<evidence type="ECO:0000313" key="8">
    <source>
        <dbReference type="EMBL" id="WWC88265.1"/>
    </source>
</evidence>
<organism evidence="8 9">
    <name type="scientific">Kwoniella dendrophila CBS 6074</name>
    <dbReference type="NCBI Taxonomy" id="1295534"/>
    <lineage>
        <taxon>Eukaryota</taxon>
        <taxon>Fungi</taxon>
        <taxon>Dikarya</taxon>
        <taxon>Basidiomycota</taxon>
        <taxon>Agaricomycotina</taxon>
        <taxon>Tremellomycetes</taxon>
        <taxon>Tremellales</taxon>
        <taxon>Cryptococcaceae</taxon>
        <taxon>Kwoniella</taxon>
    </lineage>
</organism>
<dbReference type="PROSITE" id="PS00463">
    <property type="entry name" value="ZN2_CY6_FUNGAL_1"/>
    <property type="match status" value="1"/>
</dbReference>
<dbReference type="SMART" id="SM00066">
    <property type="entry name" value="GAL4"/>
    <property type="match status" value="1"/>
</dbReference>
<evidence type="ECO:0000313" key="9">
    <source>
        <dbReference type="Proteomes" id="UP001355207"/>
    </source>
</evidence>
<protein>
    <recommendedName>
        <fullName evidence="7">Zn(2)-C6 fungal-type domain-containing protein</fullName>
    </recommendedName>
</protein>
<keyword evidence="2" id="KW-0805">Transcription regulation</keyword>
<feature type="domain" description="Zn(2)-C6 fungal-type" evidence="7">
    <location>
        <begin position="38"/>
        <end position="70"/>
    </location>
</feature>
<name>A0AAX4JUN5_9TREE</name>
<feature type="region of interest" description="Disordered" evidence="6">
    <location>
        <begin position="1"/>
        <end position="32"/>
    </location>
</feature>
<dbReference type="InterPro" id="IPR036864">
    <property type="entry name" value="Zn2-C6_fun-type_DNA-bd_sf"/>
</dbReference>
<dbReference type="PANTHER" id="PTHR31845">
    <property type="entry name" value="FINGER DOMAIN PROTEIN, PUTATIVE-RELATED"/>
    <property type="match status" value="1"/>
</dbReference>
<sequence length="785" mass="88781">MPSASYPNLSSSGESSRRRKSISPPPPPLSSRTRIFHACQSCASSKVKCEGLRIDGGCARCRRRNTKCSLAGLPGLEDIQSNNVDEEEERRRKRRRRSKDIHQSIRNDNDDNIYNNGRRQSENMFTSTSTTCTTSSEIYEMKKRIESLEIAYQTFLQQVNNNLPSLTSPQITYSHSEPQLHSFPHPPHSADNNLGNTYIPPPSSIQPSTNSSSSYQQTPNTVSHTHQTSLNSPNHSTSLQPPPTQAPTSTSPQNPKADSPSSSNNTKHGFYVKRRPLDIAGFQKGYAMDPVNITFDETARCAVDFKGYPDIVSRGYVTRSHVESNFLLFKHRFSLISPLPQFLLTTRSIPSHPFIQLASLAFLHQALPIEALGLIEESILYSMSGPSCTEAILSLYILSFSPFPLGSENHIPPTCLRFISLAYSLGVDLGLETKAEIMLKEESNELLKESWMMNKFEELTLWEAVKNRYCILKMECARCRDLPRLYSLRFPIHPSDHINQCIIHLQQEQKLVDACREYISTIAELEVTVKWEWPDLDALGELWNKTKDHLDELMDDLDDDEWLLRSTIACIGYSIGFRLSFMFHKPPSPISITEIEKVESLTGIALVSTSNTIIEQIIPFIIMNSSSSTSNIEEESKIDLPLPAALITALIICLATSRRIQILIKQQNILPNPLFNEEALLKAENFIAKQPNLPGKVLRDMWISLQEPQRYLSKNNQKNNNNSISNHNTNHMDSNENDTSPYQLEEFQSVWTDNGFNWDLFNFDFVFQENSLVPNTSSNSTLEGV</sequence>
<dbReference type="PANTHER" id="PTHR31845:SF10">
    <property type="entry name" value="ZN(II)2CYS6 TRANSCRIPTION FACTOR (EUROFUNG)"/>
    <property type="match status" value="1"/>
</dbReference>
<dbReference type="GeneID" id="91093842"/>
<feature type="compositionally biased region" description="Basic and acidic residues" evidence="6">
    <location>
        <begin position="100"/>
        <end position="109"/>
    </location>
</feature>
<feature type="region of interest" description="Disordered" evidence="6">
    <location>
        <begin position="168"/>
        <end position="270"/>
    </location>
</feature>
<dbReference type="Pfam" id="PF00172">
    <property type="entry name" value="Zn_clus"/>
    <property type="match status" value="1"/>
</dbReference>
<evidence type="ECO:0000256" key="3">
    <source>
        <dbReference type="ARBA" id="ARBA00023125"/>
    </source>
</evidence>
<evidence type="ECO:0000256" key="6">
    <source>
        <dbReference type="SAM" id="MobiDB-lite"/>
    </source>
</evidence>
<proteinExistence type="predicted"/>
<keyword evidence="9" id="KW-1185">Reference proteome</keyword>
<dbReference type="SUPFAM" id="SSF57701">
    <property type="entry name" value="Zn2/Cys6 DNA-binding domain"/>
    <property type="match status" value="1"/>
</dbReference>
<dbReference type="Gene3D" id="4.10.240.10">
    <property type="entry name" value="Zn(2)-C6 fungal-type DNA-binding domain"/>
    <property type="match status" value="1"/>
</dbReference>